<dbReference type="AlphaFoldDB" id="A0A8H6Z0K0"/>
<gene>
    <name evidence="1" type="ORF">MVEN_00164900</name>
</gene>
<evidence type="ECO:0000313" key="2">
    <source>
        <dbReference type="Proteomes" id="UP000620124"/>
    </source>
</evidence>
<dbReference type="Proteomes" id="UP000620124">
    <property type="component" value="Unassembled WGS sequence"/>
</dbReference>
<organism evidence="1 2">
    <name type="scientific">Mycena venus</name>
    <dbReference type="NCBI Taxonomy" id="2733690"/>
    <lineage>
        <taxon>Eukaryota</taxon>
        <taxon>Fungi</taxon>
        <taxon>Dikarya</taxon>
        <taxon>Basidiomycota</taxon>
        <taxon>Agaricomycotina</taxon>
        <taxon>Agaricomycetes</taxon>
        <taxon>Agaricomycetidae</taxon>
        <taxon>Agaricales</taxon>
        <taxon>Marasmiineae</taxon>
        <taxon>Mycenaceae</taxon>
        <taxon>Mycena</taxon>
    </lineage>
</organism>
<name>A0A8H6Z0K0_9AGAR</name>
<protein>
    <submittedName>
        <fullName evidence="1">Uncharacterized protein</fullName>
    </submittedName>
</protein>
<accession>A0A8H6Z0K0</accession>
<comment type="caution">
    <text evidence="1">The sequence shown here is derived from an EMBL/GenBank/DDBJ whole genome shotgun (WGS) entry which is preliminary data.</text>
</comment>
<keyword evidence="2" id="KW-1185">Reference proteome</keyword>
<sequence length="89" mass="9811">MPQGHCHNIYDRLGCQYNAPTNAQTGAFESCEGDDMTPEGTYIVNDVTSVYRQPTETASINDGDIPYMPTPTSNCVPFQNPTIFMMARA</sequence>
<dbReference type="EMBL" id="JACAZI010000002">
    <property type="protein sequence ID" value="KAF7368422.1"/>
    <property type="molecule type" value="Genomic_DNA"/>
</dbReference>
<evidence type="ECO:0000313" key="1">
    <source>
        <dbReference type="EMBL" id="KAF7368422.1"/>
    </source>
</evidence>
<reference evidence="1" key="1">
    <citation type="submission" date="2020-05" db="EMBL/GenBank/DDBJ databases">
        <title>Mycena genomes resolve the evolution of fungal bioluminescence.</title>
        <authorList>
            <person name="Tsai I.J."/>
        </authorList>
    </citation>
    <scope>NUCLEOTIDE SEQUENCE</scope>
    <source>
        <strain evidence="1">CCC161011</strain>
    </source>
</reference>
<proteinExistence type="predicted"/>
<dbReference type="OrthoDB" id="3057144at2759"/>